<feature type="region of interest" description="Disordered" evidence="1">
    <location>
        <begin position="290"/>
        <end position="315"/>
    </location>
</feature>
<dbReference type="Pfam" id="PF08239">
    <property type="entry name" value="SH3_3"/>
    <property type="match status" value="1"/>
</dbReference>
<feature type="region of interest" description="Disordered" evidence="1">
    <location>
        <begin position="1"/>
        <end position="53"/>
    </location>
</feature>
<feature type="region of interest" description="Disordered" evidence="1">
    <location>
        <begin position="79"/>
        <end position="169"/>
    </location>
</feature>
<name>A0A840AP95_9HYPH</name>
<dbReference type="Gene3D" id="2.30.30.40">
    <property type="entry name" value="SH3 Domains"/>
    <property type="match status" value="1"/>
</dbReference>
<sequence>MKHSVKFVERDETPEYLGKPQRSVRGDAGNPFAAARPASAEEPPAAPPEPGRTIDIEDLVSELEAALMADLDHVATMMQNDPADELRPAPFRAETPAEPEDEETLDGEALQRLMASIRQPVPKPSQPEEATAEEERPPLRPSAPLATAADAAPRGSRSEQRSVERGRRVQSSLIVGATLVALAGGGAFVTVQSVTAHDDPGPERVASLASAPDGNAATPVSDTATASPAVAKTEERASPAAEATPMRAAADPGARDAALVAAASDTGAAANAGTAALAKSDLLFAPPAADAAPPPAVADAPPTQDALPANEAPPQKLALAEPEPAPAALKAGAPKTGDARITSGVKLRSNPDNGAPVIGLLKAGENVTIVACKGWCEVVAGDKRGFVFQKFLAKGG</sequence>
<dbReference type="Proteomes" id="UP000553963">
    <property type="component" value="Unassembled WGS sequence"/>
</dbReference>
<evidence type="ECO:0000313" key="4">
    <source>
        <dbReference type="Proteomes" id="UP000553963"/>
    </source>
</evidence>
<dbReference type="InterPro" id="IPR003646">
    <property type="entry name" value="SH3-like_bac-type"/>
</dbReference>
<protein>
    <recommendedName>
        <fullName evidence="2">SH3b domain-containing protein</fullName>
    </recommendedName>
</protein>
<feature type="compositionally biased region" description="Low complexity" evidence="1">
    <location>
        <begin position="290"/>
        <end position="302"/>
    </location>
</feature>
<evidence type="ECO:0000259" key="2">
    <source>
        <dbReference type="SMART" id="SM00287"/>
    </source>
</evidence>
<feature type="domain" description="SH3b" evidence="2">
    <location>
        <begin position="336"/>
        <end position="396"/>
    </location>
</feature>
<gene>
    <name evidence="3" type="ORF">GGR25_002168</name>
</gene>
<feature type="compositionally biased region" description="Basic and acidic residues" evidence="1">
    <location>
        <begin position="156"/>
        <end position="167"/>
    </location>
</feature>
<organism evidence="3 4">
    <name type="scientific">Kaistia hirudinis</name>
    <dbReference type="NCBI Taxonomy" id="1293440"/>
    <lineage>
        <taxon>Bacteria</taxon>
        <taxon>Pseudomonadati</taxon>
        <taxon>Pseudomonadota</taxon>
        <taxon>Alphaproteobacteria</taxon>
        <taxon>Hyphomicrobiales</taxon>
        <taxon>Kaistiaceae</taxon>
        <taxon>Kaistia</taxon>
    </lineage>
</organism>
<dbReference type="SMART" id="SM00287">
    <property type="entry name" value="SH3b"/>
    <property type="match status" value="1"/>
</dbReference>
<dbReference type="EMBL" id="JACIDS010000003">
    <property type="protein sequence ID" value="MBB3931118.1"/>
    <property type="molecule type" value="Genomic_DNA"/>
</dbReference>
<accession>A0A840AP95</accession>
<feature type="compositionally biased region" description="Acidic residues" evidence="1">
    <location>
        <begin position="97"/>
        <end position="106"/>
    </location>
</feature>
<comment type="caution">
    <text evidence="3">The sequence shown here is derived from an EMBL/GenBank/DDBJ whole genome shotgun (WGS) entry which is preliminary data.</text>
</comment>
<keyword evidence="4" id="KW-1185">Reference proteome</keyword>
<evidence type="ECO:0000313" key="3">
    <source>
        <dbReference type="EMBL" id="MBB3931118.1"/>
    </source>
</evidence>
<dbReference type="AlphaFoldDB" id="A0A840AP95"/>
<feature type="compositionally biased region" description="Low complexity" evidence="1">
    <location>
        <begin position="31"/>
        <end position="43"/>
    </location>
</feature>
<feature type="region of interest" description="Disordered" evidence="1">
    <location>
        <begin position="197"/>
        <end position="250"/>
    </location>
</feature>
<dbReference type="RefSeq" id="WP_183398787.1">
    <property type="nucleotide sequence ID" value="NZ_JACIDS010000003.1"/>
</dbReference>
<feature type="compositionally biased region" description="Low complexity" evidence="1">
    <location>
        <begin position="238"/>
        <end position="250"/>
    </location>
</feature>
<proteinExistence type="predicted"/>
<feature type="compositionally biased region" description="Low complexity" evidence="1">
    <location>
        <begin position="142"/>
        <end position="153"/>
    </location>
</feature>
<reference evidence="3 4" key="1">
    <citation type="submission" date="2020-08" db="EMBL/GenBank/DDBJ databases">
        <title>Genomic Encyclopedia of Type Strains, Phase IV (KMG-IV): sequencing the most valuable type-strain genomes for metagenomic binning, comparative biology and taxonomic classification.</title>
        <authorList>
            <person name="Goeker M."/>
        </authorList>
    </citation>
    <scope>NUCLEOTIDE SEQUENCE [LARGE SCALE GENOMIC DNA]</scope>
    <source>
        <strain evidence="3 4">DSM 25966</strain>
    </source>
</reference>
<evidence type="ECO:0000256" key="1">
    <source>
        <dbReference type="SAM" id="MobiDB-lite"/>
    </source>
</evidence>
<feature type="compositionally biased region" description="Basic and acidic residues" evidence="1">
    <location>
        <begin position="1"/>
        <end position="13"/>
    </location>
</feature>